<sequence length="705" mass="80763">MATEMLVDGQQPTVITANPESVKIEFGPTQATVEQTEKLFETLNDYIDVISLHEFDLGRCTIPAPPIELTDETKPLASKPYRVPEKAKDIIYNYIQNMLLAGLMIVSTTQWLSNIILVKKANGKIRPVVDFRPLNNQTRALHWPIPRIEELLQKAARHSWFSCVDLASAFNQLPLDPKSCKYTGVITEFGIFEFRVLCFGLRNGPASFANLMSEIFHDLQHIVTVYLDDLLIHTLIDDFLQHLKDIKIVLDRLRKYCLKLQPSKTKWLLRKVTYVGHEISRFGITPSQKHIEALLNYPPPKSLKAIKAFLGSTSFFRKFIDNYSKIVSPLNELLSKNRKFEWTESQQYAFESIIKELTKPPILQTPDYSKTFYLYTDASLAHLGAAIFQEDIHKNLHPIAYASRALSDSETRLAAIEVEALAVIYSLEQFKYLCWGSDVVLRTDHRPLIFLFDKQSTSAKLNRWLLKIMDFHLKVEHTPGITNVADFLSRPYQALALEEAPANIQIQEKAKHLNPVQELNQKLVKETQNDKILARVYSAIQNGWTQAECKDPALQSFAAVRKDLIVRNGLILKNQRTVIPSSLQLQFLNLLHQSHFGITKMLKKARTMMWFPNIQKAIEEISQKCETCNRISNTKKPAKPLPWPKAEGPWIRAHADFAGEFYGFMWLIIVDSFSKFPFIFQMKSTTSADIIKALESLFDILGNLR</sequence>
<reference evidence="2" key="1">
    <citation type="submission" date="2022-11" db="UniProtKB">
        <authorList>
            <consortium name="WormBaseParasite"/>
        </authorList>
    </citation>
    <scope>IDENTIFICATION</scope>
</reference>
<accession>A0AC34FD78</accession>
<protein>
    <submittedName>
        <fullName evidence="2">Reverse transcriptase domain-containing protein</fullName>
    </submittedName>
</protein>
<dbReference type="WBParaSite" id="ES5_v2.g14774.t1">
    <property type="protein sequence ID" value="ES5_v2.g14774.t1"/>
    <property type="gene ID" value="ES5_v2.g14774"/>
</dbReference>
<proteinExistence type="predicted"/>
<evidence type="ECO:0000313" key="2">
    <source>
        <dbReference type="WBParaSite" id="ES5_v2.g14774.t1"/>
    </source>
</evidence>
<evidence type="ECO:0000313" key="1">
    <source>
        <dbReference type="Proteomes" id="UP000887579"/>
    </source>
</evidence>
<name>A0AC34FD78_9BILA</name>
<dbReference type="Proteomes" id="UP000887579">
    <property type="component" value="Unplaced"/>
</dbReference>
<organism evidence="1 2">
    <name type="scientific">Panagrolaimus sp. ES5</name>
    <dbReference type="NCBI Taxonomy" id="591445"/>
    <lineage>
        <taxon>Eukaryota</taxon>
        <taxon>Metazoa</taxon>
        <taxon>Ecdysozoa</taxon>
        <taxon>Nematoda</taxon>
        <taxon>Chromadorea</taxon>
        <taxon>Rhabditida</taxon>
        <taxon>Tylenchina</taxon>
        <taxon>Panagrolaimomorpha</taxon>
        <taxon>Panagrolaimoidea</taxon>
        <taxon>Panagrolaimidae</taxon>
        <taxon>Panagrolaimus</taxon>
    </lineage>
</organism>